<protein>
    <submittedName>
        <fullName evidence="1">DUF2924 domain-containing protein</fullName>
    </submittedName>
</protein>
<organism evidence="1 2">
    <name type="scientific">Lysobacter yananisis</name>
    <dbReference type="NCBI Taxonomy" id="1003114"/>
    <lineage>
        <taxon>Bacteria</taxon>
        <taxon>Pseudomonadati</taxon>
        <taxon>Pseudomonadota</taxon>
        <taxon>Gammaproteobacteria</taxon>
        <taxon>Lysobacterales</taxon>
        <taxon>Lysobacteraceae</taxon>
        <taxon>Lysobacter</taxon>
    </lineage>
</organism>
<dbReference type="InterPro" id="IPR021322">
    <property type="entry name" value="DUF2924"/>
</dbReference>
<gene>
    <name evidence="1" type="ORF">RDV84_04685</name>
</gene>
<accession>A0ABY9PCQ1</accession>
<dbReference type="EMBL" id="CP133568">
    <property type="protein sequence ID" value="WMT04149.1"/>
    <property type="molecule type" value="Genomic_DNA"/>
</dbReference>
<name>A0ABY9PCQ1_9GAMM</name>
<dbReference type="Pfam" id="PF11149">
    <property type="entry name" value="DUF2924"/>
    <property type="match status" value="1"/>
</dbReference>
<reference evidence="1 2" key="1">
    <citation type="submission" date="2023-08" db="EMBL/GenBank/DDBJ databases">
        <title>The whole genome sequence of Lysobacter yananisis.</title>
        <authorList>
            <person name="Sun H."/>
        </authorList>
    </citation>
    <scope>NUCLEOTIDE SEQUENCE [LARGE SCALE GENOMIC DNA]</scope>
    <source>
        <strain evidence="1 2">SNNU513</strain>
    </source>
</reference>
<evidence type="ECO:0000313" key="1">
    <source>
        <dbReference type="EMBL" id="WMT04149.1"/>
    </source>
</evidence>
<proteinExistence type="predicted"/>
<sequence length="156" mass="17631">MSINPLPENVIAQIESLYQMKWIDLKAMWTDRFGAPPGINNRRYVERRLAHRIQEDAARAARSSIVAANDDRIRHLLSTGTMKAQDKNRLQPGLVITRNYHGALHSVRVLGKDRFEYLGKPYSSLSAIAREITGTRWSGPLFFGIKADAASGRKTR</sequence>
<keyword evidence="2" id="KW-1185">Reference proteome</keyword>
<dbReference type="Proteomes" id="UP001229313">
    <property type="component" value="Chromosome"/>
</dbReference>
<evidence type="ECO:0000313" key="2">
    <source>
        <dbReference type="Proteomes" id="UP001229313"/>
    </source>
</evidence>
<dbReference type="RefSeq" id="WP_250447846.1">
    <property type="nucleotide sequence ID" value="NZ_CP133568.1"/>
</dbReference>